<dbReference type="GO" id="GO:0008233">
    <property type="term" value="F:peptidase activity"/>
    <property type="evidence" value="ECO:0007669"/>
    <property type="project" value="UniProtKB-KW"/>
</dbReference>
<evidence type="ECO:0000259" key="4">
    <source>
        <dbReference type="Pfam" id="PF04253"/>
    </source>
</evidence>
<dbReference type="CDD" id="cd02121">
    <property type="entry name" value="PA_GCPII_like"/>
    <property type="match status" value="1"/>
</dbReference>
<reference evidence="6" key="1">
    <citation type="journal article" date="2004" name="Appl. Environ. Microbiol.">
        <title>Long-chain N-acyltyrosine synthases from environmental DNA.</title>
        <authorList>
            <person name="Brady S.F."/>
            <person name="Chao C.J."/>
            <person name="Clardy J."/>
        </authorList>
    </citation>
    <scope>NUCLEOTIDE SEQUENCE</scope>
</reference>
<dbReference type="InterPro" id="IPR007484">
    <property type="entry name" value="Peptidase_M28"/>
</dbReference>
<protein>
    <submittedName>
        <fullName evidence="6">Protease-associated domain containing protein</fullName>
    </submittedName>
</protein>
<dbReference type="PANTHER" id="PTHR10404:SF46">
    <property type="entry name" value="VACUOLAR PROTEIN SORTING-ASSOCIATED PROTEIN 70"/>
    <property type="match status" value="1"/>
</dbReference>
<dbReference type="AlphaFoldDB" id="G4WVR3"/>
<dbReference type="InterPro" id="IPR007365">
    <property type="entry name" value="TFR-like_dimer_dom"/>
</dbReference>
<feature type="domain" description="Peptidase M28" evidence="5">
    <location>
        <begin position="320"/>
        <end position="533"/>
    </location>
</feature>
<organism evidence="6">
    <name type="scientific">uncultured bacterium CSL144</name>
    <dbReference type="NCBI Taxonomy" id="1091570"/>
    <lineage>
        <taxon>Bacteria</taxon>
        <taxon>environmental samples</taxon>
    </lineage>
</organism>
<dbReference type="InterPro" id="IPR036757">
    <property type="entry name" value="TFR-like_dimer_dom_sf"/>
</dbReference>
<dbReference type="SUPFAM" id="SSF47672">
    <property type="entry name" value="Transferrin receptor-like dimerisation domain"/>
    <property type="match status" value="1"/>
</dbReference>
<evidence type="ECO:0000256" key="1">
    <source>
        <dbReference type="ARBA" id="ARBA00005634"/>
    </source>
</evidence>
<dbReference type="Gene3D" id="1.20.930.40">
    <property type="entry name" value="Transferrin receptor-like, dimerisation domain"/>
    <property type="match status" value="1"/>
</dbReference>
<dbReference type="InterPro" id="IPR003137">
    <property type="entry name" value="PA_domain"/>
</dbReference>
<feature type="chain" id="PRO_5003470752" evidence="2">
    <location>
        <begin position="21"/>
        <end position="748"/>
    </location>
</feature>
<feature type="signal peptide" evidence="2">
    <location>
        <begin position="1"/>
        <end position="20"/>
    </location>
</feature>
<reference evidence="6" key="2">
    <citation type="journal article" date="2011" name="J. Bacteriol.">
        <title>Long-chain N-acyl amino acid synthases are linked to the putative PEP-CTERM/exosortase protein-sorting system in Gram-negative bacteria.</title>
        <authorList>
            <person name="Craig J.W."/>
            <person name="Cherry M.A."/>
            <person name="Brady S.F."/>
        </authorList>
    </citation>
    <scope>NUCLEOTIDE SEQUENCE</scope>
</reference>
<dbReference type="EMBL" id="JF429412">
    <property type="protein sequence ID" value="AEQ20515.1"/>
    <property type="molecule type" value="Genomic_DNA"/>
</dbReference>
<sequence>MRTLTLLVAAILLWTSTIFAAPAPAGEAEVERNFDELIHPSDLRDWMKLLASQPNHVGSLHDKANANQILAWFKEWGWDAHIERFWVLYPTPISETFELAGPKPFKATLQEPPIPGDSSATATEPALPAYAEYQGDGDVTAPLVYVNYGMQDDYKTLQRLGVSVTGKIVIARYGGGWRGLKPKLAYEHGALGCIIYSDPGNDGYAVDDTYPSGPMRPPHGLQRGSVSDISLYPGDPLTPGVGATKNAKRLQISEAPTILKIPVLPISYADAQIFLAGLGGPVAPPSWRGSLPITYHIGPGVAVGHLAVKSNWSLKEIDDVIALMKGSTWPEQWVVRGNHHDGWVFGASDPLSGQVAILAEAKAIGGLVKRGWRPKRTLVYASWDAEEPMLLGSTEWTEAHASELKKKAVLYVNSDTNGRGFLVVAGSHDFQHLANEIAGDVLDPETGVSIGRRLRAQMRVAALEPDTKEHVKDEAKIAAEADKDFPIEALGSGSDFSSFIDHLGVPSLDLGFGEEGDTRGVYHSRYDTFEHHSRFVDPGFVYDALLAKTAGRLMLRVADADVPVQRASGFAEAVSDYLEQVEKLVDDERDEAETQAGLLRDRAFQLAADPTKSSGLPTPLDRVPHVEFAALEDAVDRLQRSAKAYDDALAKNAADLPSARLEHLQAVMLTIDQTLAPEAGLPGRPWYKNLVYAPGRFTGYEAKTLPGVREAIEDRRWADANRYAKLTADALNTYSDRLDKATAVLNGE</sequence>
<evidence type="ECO:0000259" key="3">
    <source>
        <dbReference type="Pfam" id="PF02225"/>
    </source>
</evidence>
<feature type="domain" description="PA" evidence="3">
    <location>
        <begin position="139"/>
        <end position="224"/>
    </location>
</feature>
<keyword evidence="6" id="KW-0645">Protease</keyword>
<dbReference type="Pfam" id="PF04253">
    <property type="entry name" value="TFR_dimer"/>
    <property type="match status" value="1"/>
</dbReference>
<keyword evidence="2" id="KW-0732">Signal</keyword>
<dbReference type="PANTHER" id="PTHR10404">
    <property type="entry name" value="N-ACETYLATED-ALPHA-LINKED ACIDIC DIPEPTIDASE"/>
    <property type="match status" value="1"/>
</dbReference>
<evidence type="ECO:0000256" key="2">
    <source>
        <dbReference type="SAM" id="SignalP"/>
    </source>
</evidence>
<dbReference type="GO" id="GO:0006508">
    <property type="term" value="P:proteolysis"/>
    <property type="evidence" value="ECO:0007669"/>
    <property type="project" value="UniProtKB-KW"/>
</dbReference>
<evidence type="ECO:0000259" key="5">
    <source>
        <dbReference type="Pfam" id="PF04389"/>
    </source>
</evidence>
<keyword evidence="6" id="KW-0378">Hydrolase</keyword>
<dbReference type="Gene3D" id="3.50.30.30">
    <property type="match status" value="1"/>
</dbReference>
<dbReference type="SUPFAM" id="SSF53187">
    <property type="entry name" value="Zn-dependent exopeptidases"/>
    <property type="match status" value="1"/>
</dbReference>
<proteinExistence type="inferred from homology"/>
<feature type="domain" description="Transferrin receptor-like dimerisation" evidence="4">
    <location>
        <begin position="627"/>
        <end position="738"/>
    </location>
</feature>
<dbReference type="SUPFAM" id="SSF52025">
    <property type="entry name" value="PA domain"/>
    <property type="match status" value="1"/>
</dbReference>
<dbReference type="InterPro" id="IPR046450">
    <property type="entry name" value="PA_dom_sf"/>
</dbReference>
<dbReference type="Pfam" id="PF04389">
    <property type="entry name" value="Peptidase_M28"/>
    <property type="match status" value="1"/>
</dbReference>
<dbReference type="InterPro" id="IPR039373">
    <property type="entry name" value="Peptidase_M28B"/>
</dbReference>
<dbReference type="Gene3D" id="3.40.630.10">
    <property type="entry name" value="Zn peptidases"/>
    <property type="match status" value="1"/>
</dbReference>
<dbReference type="Pfam" id="PF02225">
    <property type="entry name" value="PA"/>
    <property type="match status" value="1"/>
</dbReference>
<accession>G4WVR3</accession>
<name>G4WVR3_9BACT</name>
<dbReference type="FunFam" id="3.40.630.10:FF:000101">
    <property type="entry name" value="N-acetylated alpha-linked acidic dipeptidase like 1"/>
    <property type="match status" value="1"/>
</dbReference>
<evidence type="ECO:0000313" key="6">
    <source>
        <dbReference type="EMBL" id="AEQ20515.1"/>
    </source>
</evidence>
<comment type="similarity">
    <text evidence="1">Belongs to the peptidase M28 family. M28B subfamily.</text>
</comment>